<evidence type="ECO:0000259" key="19">
    <source>
        <dbReference type="Pfam" id="PF07715"/>
    </source>
</evidence>
<keyword evidence="13 14" id="KW-0998">Cell outer membrane</keyword>
<evidence type="ECO:0000256" key="2">
    <source>
        <dbReference type="ARBA" id="ARBA00009810"/>
    </source>
</evidence>
<evidence type="ECO:0000256" key="12">
    <source>
        <dbReference type="ARBA" id="ARBA00023170"/>
    </source>
</evidence>
<sequence>MNRPVPSLVSLTVALALLPQAYANESASEQEVEKVSVLGQRLEYNTSATGLMLSVKDTPQSISVIDADLMRDFALQNVADIVGLVPGVSVQAAETSRFFFTARGNKVTNFQYDGVPVFYNSFFSEAVSDSVLFERVEVVRGATGLLSGAGEPSAAINLIRKKAQYEQGGYLSLQAGRWDSLRIEGDYNTPLTDDGSVRARVAASKEKSDSYVNLAEEDNQQLYFTLAADVGDSTTVQVGLEHAKRRPKGSTWGALPLFYKDGSSAADLDVSSTTAANWSKWDRDNKSGFVNLTHYFSNGWLVKGEYERRDDSMDGHLLYLSGYPDKQTGLGMRASSMIYQSDRVLDSARLYASGPFSLFEREHRLIVGANLTDQDIRSDSFSAIDRPQVGDFLSWDGSITRPKFKDTASVRKSNERQLGAYIATQLSLSDEFTAVLGNRFSRYEFENEMDASKGYKQTGINTPYAGLIFAPTDAVSLYASYTEIFTPQNYTDKDNRKLDPIEGSSTELGIKSTWLDDRLLVNAAVFKGEKDNVAELDSTVTEPSPDGSFPYIGVKGTEHKGFEVELSGELSDVLTANLSYSHTKSEKANGEAFATHFPKHQVRMTGRYEASEALHFAANINWQSEMYKDKVGPDKAHRSEQDSYWLVNLMASYAVSEQLNAQLNISNLFDKKYYSSIDFYNQGFFGTPRNIEVSLRYQF</sequence>
<keyword evidence="7 17" id="KW-0732">Signal</keyword>
<reference evidence="20" key="2">
    <citation type="submission" date="2020-09" db="EMBL/GenBank/DDBJ databases">
        <authorList>
            <person name="Sun Q."/>
            <person name="Zhou Y."/>
        </authorList>
    </citation>
    <scope>NUCLEOTIDE SEQUENCE</scope>
    <source>
        <strain evidence="20">CGMCC 1.7086</strain>
    </source>
</reference>
<evidence type="ECO:0000256" key="6">
    <source>
        <dbReference type="ARBA" id="ARBA00022692"/>
    </source>
</evidence>
<dbReference type="Pfam" id="PF00593">
    <property type="entry name" value="TonB_dep_Rec_b-barrel"/>
    <property type="match status" value="1"/>
</dbReference>
<dbReference type="InterPro" id="IPR037066">
    <property type="entry name" value="Plug_dom_sf"/>
</dbReference>
<keyword evidence="6 14" id="KW-0812">Transmembrane</keyword>
<feature type="domain" description="TonB-dependent receptor plug" evidence="19">
    <location>
        <begin position="55"/>
        <end position="153"/>
    </location>
</feature>
<dbReference type="GO" id="GO:0009279">
    <property type="term" value="C:cell outer membrane"/>
    <property type="evidence" value="ECO:0007669"/>
    <property type="project" value="UniProtKB-SubCell"/>
</dbReference>
<dbReference type="Proteomes" id="UP000606935">
    <property type="component" value="Unassembled WGS sequence"/>
</dbReference>
<evidence type="ECO:0000256" key="1">
    <source>
        <dbReference type="ARBA" id="ARBA00004571"/>
    </source>
</evidence>
<dbReference type="Gene3D" id="2.170.130.10">
    <property type="entry name" value="TonB-dependent receptor, plug domain"/>
    <property type="match status" value="1"/>
</dbReference>
<evidence type="ECO:0000256" key="15">
    <source>
        <dbReference type="PROSITE-ProRule" id="PRU10144"/>
    </source>
</evidence>
<dbReference type="GO" id="GO:0015891">
    <property type="term" value="P:siderophore transport"/>
    <property type="evidence" value="ECO:0007669"/>
    <property type="project" value="InterPro"/>
</dbReference>
<evidence type="ECO:0000313" key="21">
    <source>
        <dbReference type="Proteomes" id="UP000606935"/>
    </source>
</evidence>
<dbReference type="PANTHER" id="PTHR32552:SF74">
    <property type="entry name" value="HYDROXAMATE SIDEROPHORE RECEPTOR FHUE"/>
    <property type="match status" value="1"/>
</dbReference>
<gene>
    <name evidence="20" type="primary">putA</name>
    <name evidence="20" type="ORF">GCM10010982_32900</name>
</gene>
<keyword evidence="12 20" id="KW-0675">Receptor</keyword>
<evidence type="ECO:0000259" key="18">
    <source>
        <dbReference type="Pfam" id="PF00593"/>
    </source>
</evidence>
<organism evidence="20 21">
    <name type="scientific">Bowmanella pacifica</name>
    <dbReference type="NCBI Taxonomy" id="502051"/>
    <lineage>
        <taxon>Bacteria</taxon>
        <taxon>Pseudomonadati</taxon>
        <taxon>Pseudomonadota</taxon>
        <taxon>Gammaproteobacteria</taxon>
        <taxon>Alteromonadales</taxon>
        <taxon>Alteromonadaceae</taxon>
        <taxon>Bowmanella</taxon>
    </lineage>
</organism>
<evidence type="ECO:0000256" key="10">
    <source>
        <dbReference type="ARBA" id="ARBA00023077"/>
    </source>
</evidence>
<name>A0A917Z548_9ALTE</name>
<dbReference type="EMBL" id="BMLS01000006">
    <property type="protein sequence ID" value="GGO73117.1"/>
    <property type="molecule type" value="Genomic_DNA"/>
</dbReference>
<accession>A0A917Z548</accession>
<keyword evidence="10 16" id="KW-0798">TonB box</keyword>
<proteinExistence type="inferred from homology"/>
<keyword evidence="9" id="KW-0406">Ion transport</keyword>
<protein>
    <submittedName>
        <fullName evidence="20">TonB-dependent receptor</fullName>
    </submittedName>
</protein>
<reference evidence="20" key="1">
    <citation type="journal article" date="2014" name="Int. J. Syst. Evol. Microbiol.">
        <title>Complete genome sequence of Corynebacterium casei LMG S-19264T (=DSM 44701T), isolated from a smear-ripened cheese.</title>
        <authorList>
            <consortium name="US DOE Joint Genome Institute (JGI-PGF)"/>
            <person name="Walter F."/>
            <person name="Albersmeier A."/>
            <person name="Kalinowski J."/>
            <person name="Ruckert C."/>
        </authorList>
    </citation>
    <scope>NUCLEOTIDE SEQUENCE</scope>
    <source>
        <strain evidence="20">CGMCC 1.7086</strain>
    </source>
</reference>
<evidence type="ECO:0000256" key="5">
    <source>
        <dbReference type="ARBA" id="ARBA00022496"/>
    </source>
</evidence>
<dbReference type="GO" id="GO:0015344">
    <property type="term" value="F:siderophore uptake transmembrane transporter activity"/>
    <property type="evidence" value="ECO:0007669"/>
    <property type="project" value="TreeGrafter"/>
</dbReference>
<dbReference type="InterPro" id="IPR010105">
    <property type="entry name" value="TonB_sidphr_rcpt"/>
</dbReference>
<evidence type="ECO:0000256" key="3">
    <source>
        <dbReference type="ARBA" id="ARBA00022448"/>
    </source>
</evidence>
<feature type="signal peptide" evidence="17">
    <location>
        <begin position="1"/>
        <end position="23"/>
    </location>
</feature>
<keyword evidence="8" id="KW-0408">Iron</keyword>
<dbReference type="RefSeq" id="WP_188697686.1">
    <property type="nucleotide sequence ID" value="NZ_BMLS01000006.1"/>
</dbReference>
<dbReference type="Gene3D" id="2.40.170.20">
    <property type="entry name" value="TonB-dependent receptor, beta-barrel domain"/>
    <property type="match status" value="1"/>
</dbReference>
<dbReference type="InterPro" id="IPR000531">
    <property type="entry name" value="Beta-barrel_TonB"/>
</dbReference>
<keyword evidence="3 14" id="KW-0813">Transport</keyword>
<dbReference type="InterPro" id="IPR036942">
    <property type="entry name" value="Beta-barrel_TonB_sf"/>
</dbReference>
<dbReference type="CDD" id="cd01347">
    <property type="entry name" value="ligand_gated_channel"/>
    <property type="match status" value="1"/>
</dbReference>
<dbReference type="SUPFAM" id="SSF56935">
    <property type="entry name" value="Porins"/>
    <property type="match status" value="1"/>
</dbReference>
<dbReference type="Pfam" id="PF07715">
    <property type="entry name" value="Plug"/>
    <property type="match status" value="1"/>
</dbReference>
<evidence type="ECO:0000256" key="17">
    <source>
        <dbReference type="SAM" id="SignalP"/>
    </source>
</evidence>
<keyword evidence="4 14" id="KW-1134">Transmembrane beta strand</keyword>
<dbReference type="InterPro" id="IPR010917">
    <property type="entry name" value="TonB_rcpt_CS"/>
</dbReference>
<evidence type="ECO:0000256" key="4">
    <source>
        <dbReference type="ARBA" id="ARBA00022452"/>
    </source>
</evidence>
<dbReference type="GO" id="GO:0038023">
    <property type="term" value="F:signaling receptor activity"/>
    <property type="evidence" value="ECO:0007669"/>
    <property type="project" value="InterPro"/>
</dbReference>
<dbReference type="PROSITE" id="PS01156">
    <property type="entry name" value="TONB_DEPENDENT_REC_2"/>
    <property type="match status" value="1"/>
</dbReference>
<evidence type="ECO:0000256" key="16">
    <source>
        <dbReference type="RuleBase" id="RU003357"/>
    </source>
</evidence>
<feature type="chain" id="PRO_5037529186" evidence="17">
    <location>
        <begin position="24"/>
        <end position="699"/>
    </location>
</feature>
<dbReference type="NCBIfam" id="TIGR01783">
    <property type="entry name" value="TonB-siderophor"/>
    <property type="match status" value="1"/>
</dbReference>
<dbReference type="PANTHER" id="PTHR32552">
    <property type="entry name" value="FERRICHROME IRON RECEPTOR-RELATED"/>
    <property type="match status" value="1"/>
</dbReference>
<keyword evidence="11 14" id="KW-0472">Membrane</keyword>
<evidence type="ECO:0000256" key="9">
    <source>
        <dbReference type="ARBA" id="ARBA00023065"/>
    </source>
</evidence>
<dbReference type="InterPro" id="IPR012910">
    <property type="entry name" value="Plug_dom"/>
</dbReference>
<evidence type="ECO:0000313" key="20">
    <source>
        <dbReference type="EMBL" id="GGO73117.1"/>
    </source>
</evidence>
<comment type="subcellular location">
    <subcellularLocation>
        <location evidence="1 14">Cell outer membrane</location>
        <topology evidence="1 14">Multi-pass membrane protein</topology>
    </subcellularLocation>
</comment>
<feature type="domain" description="TonB-dependent receptor-like beta-barrel" evidence="18">
    <location>
        <begin position="271"/>
        <end position="668"/>
    </location>
</feature>
<feature type="short sequence motif" description="TonB C-terminal box" evidence="15">
    <location>
        <begin position="682"/>
        <end position="699"/>
    </location>
</feature>
<comment type="similarity">
    <text evidence="2 14 16">Belongs to the TonB-dependent receptor family.</text>
</comment>
<keyword evidence="21" id="KW-1185">Reference proteome</keyword>
<evidence type="ECO:0000256" key="13">
    <source>
        <dbReference type="ARBA" id="ARBA00023237"/>
    </source>
</evidence>
<comment type="caution">
    <text evidence="20">The sequence shown here is derived from an EMBL/GenBank/DDBJ whole genome shotgun (WGS) entry which is preliminary data.</text>
</comment>
<dbReference type="AlphaFoldDB" id="A0A917Z548"/>
<dbReference type="InterPro" id="IPR039426">
    <property type="entry name" value="TonB-dep_rcpt-like"/>
</dbReference>
<evidence type="ECO:0000256" key="7">
    <source>
        <dbReference type="ARBA" id="ARBA00022729"/>
    </source>
</evidence>
<dbReference type="PROSITE" id="PS52016">
    <property type="entry name" value="TONB_DEPENDENT_REC_3"/>
    <property type="match status" value="1"/>
</dbReference>
<evidence type="ECO:0000256" key="11">
    <source>
        <dbReference type="ARBA" id="ARBA00023136"/>
    </source>
</evidence>
<evidence type="ECO:0000256" key="14">
    <source>
        <dbReference type="PROSITE-ProRule" id="PRU01360"/>
    </source>
</evidence>
<keyword evidence="5" id="KW-0410">Iron transport</keyword>
<evidence type="ECO:0000256" key="8">
    <source>
        <dbReference type="ARBA" id="ARBA00023004"/>
    </source>
</evidence>